<accession>A0A7S3QQD0</accession>
<dbReference type="GO" id="GO:0016020">
    <property type="term" value="C:membrane"/>
    <property type="evidence" value="ECO:0007669"/>
    <property type="project" value="UniProtKB-SubCell"/>
</dbReference>
<dbReference type="GO" id="GO:0016024">
    <property type="term" value="P:CDP-diacylglycerol biosynthetic process"/>
    <property type="evidence" value="ECO:0007669"/>
    <property type="project" value="UniProtKB-UniPathway"/>
</dbReference>
<evidence type="ECO:0000313" key="19">
    <source>
        <dbReference type="EMBL" id="CAE0489958.1"/>
    </source>
</evidence>
<evidence type="ECO:0000256" key="4">
    <source>
        <dbReference type="ARBA" id="ARBA00005189"/>
    </source>
</evidence>
<evidence type="ECO:0000256" key="2">
    <source>
        <dbReference type="ARBA" id="ARBA00004141"/>
    </source>
</evidence>
<feature type="region of interest" description="Disordered" evidence="17">
    <location>
        <begin position="1"/>
        <end position="137"/>
    </location>
</feature>
<evidence type="ECO:0000256" key="6">
    <source>
        <dbReference type="ARBA" id="ARBA00012487"/>
    </source>
</evidence>
<evidence type="ECO:0000256" key="7">
    <source>
        <dbReference type="ARBA" id="ARBA00022516"/>
    </source>
</evidence>
<dbReference type="PANTHER" id="PTHR47101">
    <property type="entry name" value="PHOSPHATIDATE CYTIDYLYLTRANSFERASE 5, CHLOROPLASTIC"/>
    <property type="match status" value="1"/>
</dbReference>
<feature type="transmembrane region" description="Helical" evidence="18">
    <location>
        <begin position="271"/>
        <end position="291"/>
    </location>
</feature>
<evidence type="ECO:0000256" key="14">
    <source>
        <dbReference type="ARBA" id="ARBA00023209"/>
    </source>
</evidence>
<evidence type="ECO:0000256" key="8">
    <source>
        <dbReference type="ARBA" id="ARBA00022679"/>
    </source>
</evidence>
<feature type="compositionally biased region" description="Basic residues" evidence="17">
    <location>
        <begin position="24"/>
        <end position="41"/>
    </location>
</feature>
<dbReference type="EMBL" id="HBIP01009165">
    <property type="protein sequence ID" value="CAE0489958.1"/>
    <property type="molecule type" value="Transcribed_RNA"/>
</dbReference>
<dbReference type="AlphaFoldDB" id="A0A7S3QQD0"/>
<reference evidence="19" key="1">
    <citation type="submission" date="2021-01" db="EMBL/GenBank/DDBJ databases">
        <authorList>
            <person name="Corre E."/>
            <person name="Pelletier E."/>
            <person name="Niang G."/>
            <person name="Scheremetjew M."/>
            <person name="Finn R."/>
            <person name="Kale V."/>
            <person name="Holt S."/>
            <person name="Cochrane G."/>
            <person name="Meng A."/>
            <person name="Brown T."/>
            <person name="Cohen L."/>
        </authorList>
    </citation>
    <scope>NUCLEOTIDE SEQUENCE</scope>
    <source>
        <strain evidence="19">CCMP1320</strain>
    </source>
</reference>
<feature type="compositionally biased region" description="Low complexity" evidence="17">
    <location>
        <begin position="122"/>
        <end position="137"/>
    </location>
</feature>
<evidence type="ECO:0000256" key="13">
    <source>
        <dbReference type="ARBA" id="ARBA00023136"/>
    </source>
</evidence>
<feature type="transmembrane region" description="Helical" evidence="18">
    <location>
        <begin position="192"/>
        <end position="225"/>
    </location>
</feature>
<feature type="transmembrane region" description="Helical" evidence="18">
    <location>
        <begin position="460"/>
        <end position="480"/>
    </location>
</feature>
<organism evidence="19">
    <name type="scientific">Dunaliella tertiolecta</name>
    <name type="common">Green alga</name>
    <dbReference type="NCBI Taxonomy" id="3047"/>
    <lineage>
        <taxon>Eukaryota</taxon>
        <taxon>Viridiplantae</taxon>
        <taxon>Chlorophyta</taxon>
        <taxon>core chlorophytes</taxon>
        <taxon>Chlorophyceae</taxon>
        <taxon>CS clade</taxon>
        <taxon>Chlamydomonadales</taxon>
        <taxon>Dunaliellaceae</taxon>
        <taxon>Dunaliella</taxon>
    </lineage>
</organism>
<evidence type="ECO:0000256" key="16">
    <source>
        <dbReference type="RuleBase" id="RU003938"/>
    </source>
</evidence>
<comment type="similarity">
    <text evidence="5 16">Belongs to the CDS family.</text>
</comment>
<feature type="compositionally biased region" description="Low complexity" evidence="17">
    <location>
        <begin position="69"/>
        <end position="109"/>
    </location>
</feature>
<evidence type="ECO:0000256" key="12">
    <source>
        <dbReference type="ARBA" id="ARBA00023098"/>
    </source>
</evidence>
<dbReference type="PANTHER" id="PTHR47101:SF1">
    <property type="entry name" value="PHOSPHATIDATE CYTIDYLYLTRANSFERASE 4, CHLOROPLASTIC"/>
    <property type="match status" value="1"/>
</dbReference>
<feature type="transmembrane region" description="Helical" evidence="18">
    <location>
        <begin position="410"/>
        <end position="430"/>
    </location>
</feature>
<name>A0A7S3QQD0_DUNTE</name>
<evidence type="ECO:0000256" key="15">
    <source>
        <dbReference type="ARBA" id="ARBA00023264"/>
    </source>
</evidence>
<dbReference type="EC" id="2.7.7.41" evidence="6 16"/>
<comment type="catalytic activity">
    <reaction evidence="1 16">
        <text>a 1,2-diacyl-sn-glycero-3-phosphate + CTP + H(+) = a CDP-1,2-diacyl-sn-glycerol + diphosphate</text>
        <dbReference type="Rhea" id="RHEA:16229"/>
        <dbReference type="ChEBI" id="CHEBI:15378"/>
        <dbReference type="ChEBI" id="CHEBI:33019"/>
        <dbReference type="ChEBI" id="CHEBI:37563"/>
        <dbReference type="ChEBI" id="CHEBI:58332"/>
        <dbReference type="ChEBI" id="CHEBI:58608"/>
        <dbReference type="EC" id="2.7.7.41"/>
    </reaction>
</comment>
<dbReference type="UniPathway" id="UPA00557">
    <property type="reaction ID" value="UER00614"/>
</dbReference>
<dbReference type="InterPro" id="IPR000374">
    <property type="entry name" value="PC_trans"/>
</dbReference>
<keyword evidence="14" id="KW-0594">Phospholipid biosynthesis</keyword>
<evidence type="ECO:0000256" key="11">
    <source>
        <dbReference type="ARBA" id="ARBA00022989"/>
    </source>
</evidence>
<comment type="pathway">
    <text evidence="4">Lipid metabolism.</text>
</comment>
<keyword evidence="9 16" id="KW-0812">Transmembrane</keyword>
<evidence type="ECO:0000256" key="3">
    <source>
        <dbReference type="ARBA" id="ARBA00005119"/>
    </source>
</evidence>
<keyword evidence="7" id="KW-0444">Lipid biosynthesis</keyword>
<evidence type="ECO:0000256" key="5">
    <source>
        <dbReference type="ARBA" id="ARBA00010185"/>
    </source>
</evidence>
<dbReference type="PROSITE" id="PS01315">
    <property type="entry name" value="CDS"/>
    <property type="match status" value="1"/>
</dbReference>
<evidence type="ECO:0000256" key="10">
    <source>
        <dbReference type="ARBA" id="ARBA00022695"/>
    </source>
</evidence>
<feature type="transmembrane region" description="Helical" evidence="18">
    <location>
        <begin position="341"/>
        <end position="365"/>
    </location>
</feature>
<protein>
    <recommendedName>
        <fullName evidence="6 16">Phosphatidate cytidylyltransferase</fullName>
        <ecNumber evidence="6 16">2.7.7.41</ecNumber>
    </recommendedName>
</protein>
<evidence type="ECO:0000256" key="17">
    <source>
        <dbReference type="SAM" id="MobiDB-lite"/>
    </source>
</evidence>
<comment type="subcellular location">
    <subcellularLocation>
        <location evidence="2">Membrane</location>
        <topology evidence="2">Multi-pass membrane protein</topology>
    </subcellularLocation>
</comment>
<keyword evidence="10 16" id="KW-0548">Nucleotidyltransferase</keyword>
<keyword evidence="11 18" id="KW-1133">Transmembrane helix</keyword>
<keyword evidence="15" id="KW-1208">Phospholipid metabolism</keyword>
<sequence>MSSGNPFVPWPCSSGGTQHQLHLQQHHHHVHISHLHHRRGRPGGPRTRLHAPPFPASLQPPDRQQHLVSLSSNNGSSSGNGASSNSNSSSISRVPVPAQQQSGQQAGPSDISSYPGEQHDPSSSYSSSCDEPAVAVGTNGTGPVGAAAAAAAAVTPPSEAYTTAETPSAGPSPIPSPAAKAKSTAAKFANRLIFGVLLGVVGGGTIAAGTLPFLAAILFVAFQATQEYYGFITSRQMTEGMTPPPPLVSSLTTVLCVSMAVLAYFKPTSLRSGSVLALASFILLVLEVLLIKKPKFAQMASSLFGLFYCGWLPSFWVKLRMLPAEAPTVPFLGFLSTFTPWTVGLLATFTTVACVVAADTGAYFVGKNLGRTKFTEISPKKTVEGALGGLLSSIGVALALWKATHWPATPLAAVGMGVLIFFSSLFGDLIESIMKRDAGMKDSGTLIPGHGGLLDRVDSYMFTGAVTYFYLVFVLPTYGLA</sequence>
<evidence type="ECO:0000256" key="9">
    <source>
        <dbReference type="ARBA" id="ARBA00022692"/>
    </source>
</evidence>
<proteinExistence type="inferred from homology"/>
<feature type="transmembrane region" description="Helical" evidence="18">
    <location>
        <begin position="386"/>
        <end position="404"/>
    </location>
</feature>
<evidence type="ECO:0000256" key="1">
    <source>
        <dbReference type="ARBA" id="ARBA00001698"/>
    </source>
</evidence>
<comment type="pathway">
    <text evidence="3 16">Phospholipid metabolism; CDP-diacylglycerol biosynthesis; CDP-diacylglycerol from sn-glycerol 3-phosphate: step 3/3.</text>
</comment>
<evidence type="ECO:0000256" key="18">
    <source>
        <dbReference type="SAM" id="Phobius"/>
    </source>
</evidence>
<dbReference type="GO" id="GO:0004605">
    <property type="term" value="F:phosphatidate cytidylyltransferase activity"/>
    <property type="evidence" value="ECO:0007669"/>
    <property type="project" value="UniProtKB-EC"/>
</dbReference>
<keyword evidence="12" id="KW-0443">Lipid metabolism</keyword>
<gene>
    <name evidence="19" type="ORF">DTER00134_LOCUS5029</name>
</gene>
<keyword evidence="8 16" id="KW-0808">Transferase</keyword>
<keyword evidence="13 18" id="KW-0472">Membrane</keyword>
<dbReference type="Pfam" id="PF01148">
    <property type="entry name" value="CTP_transf_1"/>
    <property type="match status" value="1"/>
</dbReference>
<feature type="transmembrane region" description="Helical" evidence="18">
    <location>
        <begin position="246"/>
        <end position="265"/>
    </location>
</feature>
<feature type="transmembrane region" description="Helical" evidence="18">
    <location>
        <begin position="303"/>
        <end position="321"/>
    </location>
</feature>